<gene>
    <name evidence="2" type="ORF">SAMN04489714_0087</name>
</gene>
<feature type="transmembrane region" description="Helical" evidence="1">
    <location>
        <begin position="20"/>
        <end position="39"/>
    </location>
</feature>
<reference evidence="2 3" key="1">
    <citation type="submission" date="2016-10" db="EMBL/GenBank/DDBJ databases">
        <authorList>
            <person name="Varghese N."/>
            <person name="Submissions S."/>
        </authorList>
    </citation>
    <scope>NUCLEOTIDE SEQUENCE [LARGE SCALE GENOMIC DNA]</scope>
    <source>
        <strain evidence="2 3">DSM 9169</strain>
    </source>
</reference>
<protein>
    <recommendedName>
        <fullName evidence="4">ABC transporter permease</fullName>
    </recommendedName>
</protein>
<dbReference type="Proteomes" id="UP000198976">
    <property type="component" value="Chromosome I"/>
</dbReference>
<keyword evidence="3" id="KW-1185">Reference proteome</keyword>
<evidence type="ECO:0008006" key="4">
    <source>
        <dbReference type="Google" id="ProtNLM"/>
    </source>
</evidence>
<proteinExistence type="predicted"/>
<keyword evidence="1" id="KW-0812">Transmembrane</keyword>
<dbReference type="RefSeq" id="WP_193599985.1">
    <property type="nucleotide sequence ID" value="NZ_LT629792.1"/>
</dbReference>
<evidence type="ECO:0000313" key="3">
    <source>
        <dbReference type="Proteomes" id="UP000198976"/>
    </source>
</evidence>
<organism evidence="2 3">
    <name type="scientific">Schaalia radingae</name>
    <dbReference type="NCBI Taxonomy" id="131110"/>
    <lineage>
        <taxon>Bacteria</taxon>
        <taxon>Bacillati</taxon>
        <taxon>Actinomycetota</taxon>
        <taxon>Actinomycetes</taxon>
        <taxon>Actinomycetales</taxon>
        <taxon>Actinomycetaceae</taxon>
        <taxon>Schaalia</taxon>
    </lineage>
</organism>
<keyword evidence="1" id="KW-0472">Membrane</keyword>
<dbReference type="EMBL" id="LT629792">
    <property type="protein sequence ID" value="SDT85523.1"/>
    <property type="molecule type" value="Genomic_DNA"/>
</dbReference>
<sequence>MYAWIFRHLPGPAWLKTIEAILLIVLVIAVLFQWVFPWFQSTYIDGNVTV</sequence>
<evidence type="ECO:0000256" key="1">
    <source>
        <dbReference type="SAM" id="Phobius"/>
    </source>
</evidence>
<evidence type="ECO:0000313" key="2">
    <source>
        <dbReference type="EMBL" id="SDT85523.1"/>
    </source>
</evidence>
<name>A0ABY0V4W4_9ACTO</name>
<accession>A0ABY0V4W4</accession>
<keyword evidence="1" id="KW-1133">Transmembrane helix</keyword>